<dbReference type="InterPro" id="IPR000524">
    <property type="entry name" value="Tscrpt_reg_HTH_GntR"/>
</dbReference>
<organism evidence="5 6">
    <name type="scientific">Streptacidiphilus jiangxiensis</name>
    <dbReference type="NCBI Taxonomy" id="235985"/>
    <lineage>
        <taxon>Bacteria</taxon>
        <taxon>Bacillati</taxon>
        <taxon>Actinomycetota</taxon>
        <taxon>Actinomycetes</taxon>
        <taxon>Kitasatosporales</taxon>
        <taxon>Streptomycetaceae</taxon>
        <taxon>Streptacidiphilus</taxon>
    </lineage>
</organism>
<gene>
    <name evidence="5" type="ORF">SAMN05414137_101242</name>
</gene>
<dbReference type="PANTHER" id="PTHR43537:SF24">
    <property type="entry name" value="GLUCONATE OPERON TRANSCRIPTIONAL REPRESSOR"/>
    <property type="match status" value="1"/>
</dbReference>
<evidence type="ECO:0000313" key="5">
    <source>
        <dbReference type="EMBL" id="SEK25025.1"/>
    </source>
</evidence>
<sequence length="260" mass="28139">MTSSSPPLSSAARRAVFSSLAAEPRVDAVVRRIGDAIVLGLLGDGEQLPGESELSARLGVATVTLREALVVLRQQGLVTTRRGRGGGTFVRAPEDTLDDRLGARLLTHPTEELRDLADHWAALAGATARLAAERADAHDLDAPRRSLREFAEAEDPAARGRLDGRFHVEIAAAAQSARLTREEIRFQTEIGPLLCLAFNQPEAHREADAQHRALVDAVASGDGTRARDLAEQHVHFGLRRLIERRLDGSWQQQSEAAPPS</sequence>
<evidence type="ECO:0000256" key="2">
    <source>
        <dbReference type="ARBA" id="ARBA00023125"/>
    </source>
</evidence>
<dbReference type="GO" id="GO:0003700">
    <property type="term" value="F:DNA-binding transcription factor activity"/>
    <property type="evidence" value="ECO:0007669"/>
    <property type="project" value="InterPro"/>
</dbReference>
<dbReference type="SMART" id="SM00895">
    <property type="entry name" value="FCD"/>
    <property type="match status" value="1"/>
</dbReference>
<keyword evidence="2 5" id="KW-0238">DNA-binding</keyword>
<evidence type="ECO:0000256" key="1">
    <source>
        <dbReference type="ARBA" id="ARBA00023015"/>
    </source>
</evidence>
<evidence type="ECO:0000256" key="3">
    <source>
        <dbReference type="ARBA" id="ARBA00023163"/>
    </source>
</evidence>
<dbReference type="eggNOG" id="COG2186">
    <property type="taxonomic scope" value="Bacteria"/>
</dbReference>
<reference evidence="6" key="1">
    <citation type="submission" date="2016-10" db="EMBL/GenBank/DDBJ databases">
        <authorList>
            <person name="Varghese N."/>
        </authorList>
    </citation>
    <scope>NUCLEOTIDE SEQUENCE [LARGE SCALE GENOMIC DNA]</scope>
    <source>
        <strain evidence="6">DSM 45096 / BCRC 16803 / CGMCC 4.1857 / CIP 109030 / JCM 12277 / KCTC 19219 / NBRC 100920 / 33214</strain>
    </source>
</reference>
<keyword evidence="1" id="KW-0805">Transcription regulation</keyword>
<feature type="domain" description="HTH gntR-type" evidence="4">
    <location>
        <begin position="23"/>
        <end position="93"/>
    </location>
</feature>
<accession>A0A1H7FNS8</accession>
<dbReference type="PROSITE" id="PS50949">
    <property type="entry name" value="HTH_GNTR"/>
    <property type="match status" value="1"/>
</dbReference>
<keyword evidence="3" id="KW-0804">Transcription</keyword>
<evidence type="ECO:0000313" key="6">
    <source>
        <dbReference type="Proteomes" id="UP000183015"/>
    </source>
</evidence>
<dbReference type="InterPro" id="IPR036388">
    <property type="entry name" value="WH-like_DNA-bd_sf"/>
</dbReference>
<dbReference type="InterPro" id="IPR008920">
    <property type="entry name" value="TF_FadR/GntR_C"/>
</dbReference>
<dbReference type="RefSeq" id="WP_042442131.1">
    <property type="nucleotide sequence ID" value="NZ_BBPN01000002.1"/>
</dbReference>
<protein>
    <submittedName>
        <fullName evidence="5">DNA-binding transcriptional regulator, FadR family</fullName>
    </submittedName>
</protein>
<dbReference type="Gene3D" id="1.20.120.530">
    <property type="entry name" value="GntR ligand-binding domain-like"/>
    <property type="match status" value="1"/>
</dbReference>
<dbReference type="SUPFAM" id="SSF48008">
    <property type="entry name" value="GntR ligand-binding domain-like"/>
    <property type="match status" value="1"/>
</dbReference>
<dbReference type="Pfam" id="PF00392">
    <property type="entry name" value="GntR"/>
    <property type="match status" value="1"/>
</dbReference>
<dbReference type="EMBL" id="FOAZ01000001">
    <property type="protein sequence ID" value="SEK25025.1"/>
    <property type="molecule type" value="Genomic_DNA"/>
</dbReference>
<dbReference type="InterPro" id="IPR011711">
    <property type="entry name" value="GntR_C"/>
</dbReference>
<dbReference type="PRINTS" id="PR00035">
    <property type="entry name" value="HTHGNTR"/>
</dbReference>
<dbReference type="Pfam" id="PF07729">
    <property type="entry name" value="FCD"/>
    <property type="match status" value="1"/>
</dbReference>
<proteinExistence type="predicted"/>
<dbReference type="STRING" id="235985.SAMN05414137_101242"/>
<dbReference type="PANTHER" id="PTHR43537">
    <property type="entry name" value="TRANSCRIPTIONAL REGULATOR, GNTR FAMILY"/>
    <property type="match status" value="1"/>
</dbReference>
<name>A0A1H7FNS8_STRJI</name>
<dbReference type="GO" id="GO:0003677">
    <property type="term" value="F:DNA binding"/>
    <property type="evidence" value="ECO:0007669"/>
    <property type="project" value="UniProtKB-KW"/>
</dbReference>
<keyword evidence="6" id="KW-1185">Reference proteome</keyword>
<dbReference type="SMART" id="SM00345">
    <property type="entry name" value="HTH_GNTR"/>
    <property type="match status" value="1"/>
</dbReference>
<dbReference type="SUPFAM" id="SSF46785">
    <property type="entry name" value="Winged helix' DNA-binding domain"/>
    <property type="match status" value="1"/>
</dbReference>
<dbReference type="InterPro" id="IPR036390">
    <property type="entry name" value="WH_DNA-bd_sf"/>
</dbReference>
<evidence type="ECO:0000259" key="4">
    <source>
        <dbReference type="PROSITE" id="PS50949"/>
    </source>
</evidence>
<dbReference type="Proteomes" id="UP000183015">
    <property type="component" value="Unassembled WGS sequence"/>
</dbReference>
<dbReference type="AlphaFoldDB" id="A0A1H7FNS8"/>
<dbReference type="Gene3D" id="1.10.10.10">
    <property type="entry name" value="Winged helix-like DNA-binding domain superfamily/Winged helix DNA-binding domain"/>
    <property type="match status" value="1"/>
</dbReference>